<dbReference type="AlphaFoldDB" id="A0A8X7TA01"/>
<name>A0A8X7TA01_CANPA</name>
<proteinExistence type="predicted"/>
<organism evidence="1 2">
    <name type="scientific">Candida parapsilosis</name>
    <name type="common">Yeast</name>
    <dbReference type="NCBI Taxonomy" id="5480"/>
    <lineage>
        <taxon>Eukaryota</taxon>
        <taxon>Fungi</taxon>
        <taxon>Dikarya</taxon>
        <taxon>Ascomycota</taxon>
        <taxon>Saccharomycotina</taxon>
        <taxon>Pichiomycetes</taxon>
        <taxon>Debaryomycetaceae</taxon>
        <taxon>Candida/Lodderomyces clade</taxon>
        <taxon>Candida</taxon>
    </lineage>
</organism>
<comment type="caution">
    <text evidence="1">The sequence shown here is derived from an EMBL/GenBank/DDBJ whole genome shotgun (WGS) entry which is preliminary data.</text>
</comment>
<protein>
    <submittedName>
        <fullName evidence="1">Uncharacterized protein</fullName>
    </submittedName>
</protein>
<dbReference type="OrthoDB" id="4023192at2759"/>
<gene>
    <name evidence="1" type="ORF">FOB60_003441</name>
</gene>
<evidence type="ECO:0000313" key="2">
    <source>
        <dbReference type="Proteomes" id="UP000590412"/>
    </source>
</evidence>
<dbReference type="EMBL" id="JABWAB010000005">
    <property type="protein sequence ID" value="KAF6050773.1"/>
    <property type="molecule type" value="Genomic_DNA"/>
</dbReference>
<accession>A0A8X7TA01</accession>
<sequence length="171" mass="18978">MIQNGRDVLNSRAAILGSIEDFTEDYTSFEEYIGDQNNQNPFTDEATPTISKRRRSKVGHFLKKSIQRVLHIKLGQKNPQIFHPVIASASDIPDYETVIPARHVTTNMAISPRLIQLANNFRSGIKNRPRDEMYLLSSASAGTSVNSLFEDGRVSLEGTGATTADSNAHIF</sequence>
<reference evidence="1" key="1">
    <citation type="submission" date="2020-03" db="EMBL/GenBank/DDBJ databases">
        <title>FDA dAtabase for Regulatory Grade micrObial Sequences (FDA-ARGOS): Supporting development and validation of Infectious Disease Dx tests.</title>
        <authorList>
            <person name="Campos J."/>
            <person name="Goldberg B."/>
            <person name="Tallon L."/>
            <person name="Sadzewicz L."/>
            <person name="Vavikolanu K."/>
            <person name="Mehta A."/>
            <person name="Aluvathingal J."/>
            <person name="Nadendla S."/>
            <person name="Nandy P."/>
            <person name="Geyer C."/>
            <person name="Yan Y."/>
            <person name="Sichtig H."/>
        </authorList>
    </citation>
    <scope>NUCLEOTIDE SEQUENCE [LARGE SCALE GENOMIC DNA]</scope>
    <source>
        <strain evidence="1">FDAARGOS_652</strain>
    </source>
</reference>
<dbReference type="Proteomes" id="UP000590412">
    <property type="component" value="Unassembled WGS sequence"/>
</dbReference>
<evidence type="ECO:0000313" key="1">
    <source>
        <dbReference type="EMBL" id="KAF6050773.1"/>
    </source>
</evidence>